<comment type="similarity">
    <text evidence="1">Belongs to the bacterial sugar transferase family.</text>
</comment>
<keyword evidence="3" id="KW-0808">Transferase</keyword>
<keyword evidence="4" id="KW-1185">Reference proteome</keyword>
<feature type="domain" description="Bacterial sugar transferase" evidence="2">
    <location>
        <begin position="198"/>
        <end position="354"/>
    </location>
</feature>
<dbReference type="PANTHER" id="PTHR30576">
    <property type="entry name" value="COLANIC BIOSYNTHESIS UDP-GLUCOSE LIPID CARRIER TRANSFERASE"/>
    <property type="match status" value="1"/>
</dbReference>
<reference evidence="3 4" key="1">
    <citation type="submission" date="2019-12" db="EMBL/GenBank/DDBJ databases">
        <authorList>
            <person name="Zhao J."/>
        </authorList>
    </citation>
    <scope>NUCLEOTIDE SEQUENCE [LARGE SCALE GENOMIC DNA]</scope>
    <source>
        <strain evidence="3 4">S-15</strain>
    </source>
</reference>
<dbReference type="GO" id="GO:0016780">
    <property type="term" value="F:phosphotransferase activity, for other substituted phosphate groups"/>
    <property type="evidence" value="ECO:0007669"/>
    <property type="project" value="TreeGrafter"/>
</dbReference>
<dbReference type="AlphaFoldDB" id="A0A6N9NJM4"/>
<evidence type="ECO:0000313" key="3">
    <source>
        <dbReference type="EMBL" id="NBG66123.1"/>
    </source>
</evidence>
<dbReference type="InterPro" id="IPR003362">
    <property type="entry name" value="Bact_transf"/>
</dbReference>
<evidence type="ECO:0000259" key="2">
    <source>
        <dbReference type="Pfam" id="PF02397"/>
    </source>
</evidence>
<dbReference type="Proteomes" id="UP000470771">
    <property type="component" value="Unassembled WGS sequence"/>
</dbReference>
<dbReference type="RefSeq" id="WP_160633066.1">
    <property type="nucleotide sequence ID" value="NZ_WWNE01000006.1"/>
</dbReference>
<comment type="caution">
    <text evidence="3">The sequence shown here is derived from an EMBL/GenBank/DDBJ whole genome shotgun (WGS) entry which is preliminary data.</text>
</comment>
<name>A0A6N9NJM4_9FLAO</name>
<dbReference type="Pfam" id="PF02397">
    <property type="entry name" value="Bac_transf"/>
    <property type="match status" value="1"/>
</dbReference>
<sequence>MQIVSRRVVNVDQDVILKGIKNKDLNSFVKNSIRIGNRNKTTILSVGNQFTIDNLADPTDTDGNYENIINLKKVNEVQSITGLYSAINSRLEMGGRLITCLETSDLRKERLYRKFPPVIRSIYYFFDYLGKRVAPKLPISNKIYFFLTANRNRVLTSVEVLGRLVYCGFRIVETKRIDNLLYVVAEKELYTVNLKPRNYGFFLKLNRTGYQGKPITVYKVRTMNAYSEYLQDYIYSTNKLAEGGKFKDDYRVNFMGKILRKLWLDELPMIYNWLKGDLKLVGPRPLSAQYLGLYSPELKNRRKNFKPGLIPPYYADLPKSIDEIMDSEMRYFDAYEKYPLKTDIRYFFKSISNIVIKKARSK</sequence>
<dbReference type="EMBL" id="WWNE01000006">
    <property type="protein sequence ID" value="NBG66123.1"/>
    <property type="molecule type" value="Genomic_DNA"/>
</dbReference>
<gene>
    <name evidence="3" type="ORF">GQN54_08325</name>
</gene>
<proteinExistence type="inferred from homology"/>
<evidence type="ECO:0000313" key="4">
    <source>
        <dbReference type="Proteomes" id="UP000470771"/>
    </source>
</evidence>
<protein>
    <submittedName>
        <fullName evidence="3">Sugar transferase</fullName>
    </submittedName>
</protein>
<organism evidence="3 4">
    <name type="scientific">Acidiluteibacter ferrifornacis</name>
    <dbReference type="NCBI Taxonomy" id="2692424"/>
    <lineage>
        <taxon>Bacteria</taxon>
        <taxon>Pseudomonadati</taxon>
        <taxon>Bacteroidota</taxon>
        <taxon>Flavobacteriia</taxon>
        <taxon>Flavobacteriales</taxon>
        <taxon>Cryomorphaceae</taxon>
        <taxon>Acidiluteibacter</taxon>
    </lineage>
</organism>
<dbReference type="PANTHER" id="PTHR30576:SF0">
    <property type="entry name" value="UNDECAPRENYL-PHOSPHATE N-ACETYLGALACTOSAMINYL 1-PHOSPHATE TRANSFERASE-RELATED"/>
    <property type="match status" value="1"/>
</dbReference>
<accession>A0A6N9NJM4</accession>
<evidence type="ECO:0000256" key="1">
    <source>
        <dbReference type="ARBA" id="ARBA00006464"/>
    </source>
</evidence>